<feature type="domain" description="ABC transmembrane type-1" evidence="8">
    <location>
        <begin position="75"/>
        <end position="282"/>
    </location>
</feature>
<dbReference type="Pfam" id="PF00528">
    <property type="entry name" value="BPD_transp_1"/>
    <property type="match status" value="1"/>
</dbReference>
<accession>A0A5N7IK10</accession>
<comment type="subcellular location">
    <subcellularLocation>
        <location evidence="1 7">Cell membrane</location>
        <topology evidence="1 7">Multi-pass membrane protein</topology>
    </subcellularLocation>
</comment>
<keyword evidence="3" id="KW-1003">Cell membrane</keyword>
<organism evidence="9 10">
    <name type="scientific">Clostridium estertheticum</name>
    <dbReference type="NCBI Taxonomy" id="238834"/>
    <lineage>
        <taxon>Bacteria</taxon>
        <taxon>Bacillati</taxon>
        <taxon>Bacillota</taxon>
        <taxon>Clostridia</taxon>
        <taxon>Eubacteriales</taxon>
        <taxon>Clostridiaceae</taxon>
        <taxon>Clostridium</taxon>
    </lineage>
</organism>
<evidence type="ECO:0000256" key="7">
    <source>
        <dbReference type="RuleBase" id="RU363032"/>
    </source>
</evidence>
<feature type="transmembrane region" description="Helical" evidence="7">
    <location>
        <begin position="113"/>
        <end position="130"/>
    </location>
</feature>
<feature type="transmembrane region" description="Helical" evidence="7">
    <location>
        <begin position="74"/>
        <end position="101"/>
    </location>
</feature>
<dbReference type="Gene3D" id="1.10.3720.10">
    <property type="entry name" value="MetI-like"/>
    <property type="match status" value="1"/>
</dbReference>
<dbReference type="GO" id="GO:0055085">
    <property type="term" value="P:transmembrane transport"/>
    <property type="evidence" value="ECO:0007669"/>
    <property type="project" value="InterPro"/>
</dbReference>
<dbReference type="InterPro" id="IPR000515">
    <property type="entry name" value="MetI-like"/>
</dbReference>
<dbReference type="EMBL" id="SPSF01000015">
    <property type="protein sequence ID" value="MPQ61315.1"/>
    <property type="molecule type" value="Genomic_DNA"/>
</dbReference>
<dbReference type="GO" id="GO:0005886">
    <property type="term" value="C:plasma membrane"/>
    <property type="evidence" value="ECO:0007669"/>
    <property type="project" value="UniProtKB-SubCell"/>
</dbReference>
<feature type="transmembrane region" description="Helical" evidence="7">
    <location>
        <begin position="263"/>
        <end position="282"/>
    </location>
</feature>
<comment type="similarity">
    <text evidence="7">Belongs to the binding-protein-dependent transport system permease family.</text>
</comment>
<dbReference type="PROSITE" id="PS50928">
    <property type="entry name" value="ABC_TM1"/>
    <property type="match status" value="1"/>
</dbReference>
<protein>
    <submittedName>
        <fullName evidence="9">Carbohydrate ABC transporter permease</fullName>
    </submittedName>
</protein>
<dbReference type="AlphaFoldDB" id="A0A5N7IK10"/>
<feature type="transmembrane region" description="Helical" evidence="7">
    <location>
        <begin position="142"/>
        <end position="163"/>
    </location>
</feature>
<keyword evidence="2 7" id="KW-0813">Transport</keyword>
<reference evidence="9 10" key="1">
    <citation type="journal article" date="2019" name="Lett. Appl. Microbiol.">
        <title>A case of 'blown pack' spoilage of vacuum-packaged pork likely associated with Clostridium estertheticum in Canada.</title>
        <authorList>
            <person name="Zhang P."/>
            <person name="Ward P."/>
            <person name="McMullen L.M."/>
            <person name="Yang X."/>
        </authorList>
    </citation>
    <scope>NUCLEOTIDE SEQUENCE [LARGE SCALE GENOMIC DNA]</scope>
    <source>
        <strain evidence="9 10">MA19</strain>
    </source>
</reference>
<dbReference type="CDD" id="cd06261">
    <property type="entry name" value="TM_PBP2"/>
    <property type="match status" value="1"/>
</dbReference>
<dbReference type="RefSeq" id="WP_152750689.1">
    <property type="nucleotide sequence ID" value="NZ_SPSE01000016.1"/>
</dbReference>
<comment type="caution">
    <text evidence="9">The sequence shown here is derived from an EMBL/GenBank/DDBJ whole genome shotgun (WGS) entry which is preliminary data.</text>
</comment>
<dbReference type="PANTHER" id="PTHR43744:SF9">
    <property type="entry name" value="POLYGALACTURONAN_RHAMNOGALACTURONAN TRANSPORT SYSTEM PERMEASE PROTEIN YTCP"/>
    <property type="match status" value="1"/>
</dbReference>
<evidence type="ECO:0000256" key="5">
    <source>
        <dbReference type="ARBA" id="ARBA00022989"/>
    </source>
</evidence>
<evidence type="ECO:0000256" key="2">
    <source>
        <dbReference type="ARBA" id="ARBA00022448"/>
    </source>
</evidence>
<evidence type="ECO:0000256" key="1">
    <source>
        <dbReference type="ARBA" id="ARBA00004651"/>
    </source>
</evidence>
<evidence type="ECO:0000259" key="8">
    <source>
        <dbReference type="PROSITE" id="PS50928"/>
    </source>
</evidence>
<proteinExistence type="inferred from homology"/>
<gene>
    <name evidence="9" type="ORF">E4V82_04235</name>
</gene>
<name>A0A5N7IK10_9CLOT</name>
<keyword evidence="5 7" id="KW-1133">Transmembrane helix</keyword>
<evidence type="ECO:0000256" key="3">
    <source>
        <dbReference type="ARBA" id="ARBA00022475"/>
    </source>
</evidence>
<evidence type="ECO:0000313" key="9">
    <source>
        <dbReference type="EMBL" id="MPQ61315.1"/>
    </source>
</evidence>
<keyword evidence="4 7" id="KW-0812">Transmembrane</keyword>
<dbReference type="SUPFAM" id="SSF161098">
    <property type="entry name" value="MetI-like"/>
    <property type="match status" value="1"/>
</dbReference>
<evidence type="ECO:0000256" key="4">
    <source>
        <dbReference type="ARBA" id="ARBA00022692"/>
    </source>
</evidence>
<dbReference type="Proteomes" id="UP000342249">
    <property type="component" value="Unassembled WGS sequence"/>
</dbReference>
<dbReference type="PANTHER" id="PTHR43744">
    <property type="entry name" value="ABC TRANSPORTER PERMEASE PROTEIN MG189-RELATED-RELATED"/>
    <property type="match status" value="1"/>
</dbReference>
<evidence type="ECO:0000313" key="10">
    <source>
        <dbReference type="Proteomes" id="UP000342249"/>
    </source>
</evidence>
<evidence type="ECO:0000256" key="6">
    <source>
        <dbReference type="ARBA" id="ARBA00023136"/>
    </source>
</evidence>
<sequence length="297" mass="33495">MKKLSKDRAAFNIIAYLVIIIMTLFCIVPLIIVISGSFTSESYILKHGFSLIPKEFTTSAYALAFKEPMVVLKAYGVTIFITIAGTFVGLLVTAMTAYVLTRKDFEWRNKFSFYFYFTTLFTGGLVPWYILMVRYLGMKNNYLALILPLLLSVFNILIMKSYMSSIPDAISESAKIDGAGDFTIFIKLILPLSKPALATVGLFIALRYWNDWYNAMLFIQNDKMYSLQYFLYKIVNNIDAYKNILATSGGSVNVKMDLPSESLKMALTVIVTGPIIFLYPFVQKYFVQGLTIGAVKG</sequence>
<keyword evidence="6 7" id="KW-0472">Membrane</keyword>
<feature type="transmembrane region" description="Helical" evidence="7">
    <location>
        <begin position="184"/>
        <end position="209"/>
    </location>
</feature>
<feature type="transmembrane region" description="Helical" evidence="7">
    <location>
        <begin position="12"/>
        <end position="34"/>
    </location>
</feature>
<dbReference type="InterPro" id="IPR035906">
    <property type="entry name" value="MetI-like_sf"/>
</dbReference>